<dbReference type="PROSITE" id="PS51293">
    <property type="entry name" value="SANT"/>
    <property type="match status" value="1"/>
</dbReference>
<dbReference type="Gene3D" id="1.10.10.60">
    <property type="entry name" value="Homeodomain-like"/>
    <property type="match status" value="1"/>
</dbReference>
<dbReference type="GO" id="GO:0000785">
    <property type="term" value="C:chromatin"/>
    <property type="evidence" value="ECO:0007669"/>
    <property type="project" value="TreeGrafter"/>
</dbReference>
<dbReference type="Pfam" id="PF00249">
    <property type="entry name" value="Myb_DNA-binding"/>
    <property type="match status" value="1"/>
</dbReference>
<dbReference type="PROSITE" id="PS50090">
    <property type="entry name" value="MYB_LIKE"/>
    <property type="match status" value="1"/>
</dbReference>
<dbReference type="InterPro" id="IPR001005">
    <property type="entry name" value="SANT/Myb"/>
</dbReference>
<feature type="compositionally biased region" description="Basic and acidic residues" evidence="10">
    <location>
        <begin position="853"/>
        <end position="866"/>
    </location>
</feature>
<feature type="coiled-coil region" evidence="9">
    <location>
        <begin position="3"/>
        <end position="37"/>
    </location>
</feature>
<evidence type="ECO:0000259" key="11">
    <source>
        <dbReference type="PROSITE" id="PS50090"/>
    </source>
</evidence>
<comment type="similarity">
    <text evidence="2">Belongs to the N-CoR nuclear receptor corepressors family.</text>
</comment>
<keyword evidence="3" id="KW-0678">Repressor</keyword>
<feature type="compositionally biased region" description="Basic residues" evidence="10">
    <location>
        <begin position="1177"/>
        <end position="1186"/>
    </location>
</feature>
<accession>A0A4V5ZX04</accession>
<reference evidence="13 14" key="2">
    <citation type="journal article" date="2019" name="G3 (Bethesda)">
        <title>Hybrid Assembly of the Genome of the Entomopathogenic Nematode Steinernema carpocapsae Identifies the X-Chromosome.</title>
        <authorList>
            <person name="Serra L."/>
            <person name="Macchietto M."/>
            <person name="Macias-Munoz A."/>
            <person name="McGill C.J."/>
            <person name="Rodriguez I.M."/>
            <person name="Rodriguez B."/>
            <person name="Murad R."/>
            <person name="Mortazavi A."/>
        </authorList>
    </citation>
    <scope>NUCLEOTIDE SEQUENCE [LARGE SCALE GENOMIC DNA]</scope>
    <source>
        <strain evidence="13 14">ALL</strain>
    </source>
</reference>
<feature type="compositionally biased region" description="Polar residues" evidence="10">
    <location>
        <begin position="1125"/>
        <end position="1153"/>
    </location>
</feature>
<organism evidence="13 14">
    <name type="scientific">Steinernema carpocapsae</name>
    <name type="common">Entomopathogenic nematode</name>
    <dbReference type="NCBI Taxonomy" id="34508"/>
    <lineage>
        <taxon>Eukaryota</taxon>
        <taxon>Metazoa</taxon>
        <taxon>Ecdysozoa</taxon>
        <taxon>Nematoda</taxon>
        <taxon>Chromadorea</taxon>
        <taxon>Rhabditida</taxon>
        <taxon>Tylenchina</taxon>
        <taxon>Panagrolaimomorpha</taxon>
        <taxon>Strongyloidoidea</taxon>
        <taxon>Steinernematidae</taxon>
        <taxon>Steinernema</taxon>
    </lineage>
</organism>
<dbReference type="InterPro" id="IPR009057">
    <property type="entry name" value="Homeodomain-like_sf"/>
</dbReference>
<feature type="compositionally biased region" description="Basic and acidic residues" evidence="10">
    <location>
        <begin position="1335"/>
        <end position="1351"/>
    </location>
</feature>
<evidence type="ECO:0000259" key="12">
    <source>
        <dbReference type="PROSITE" id="PS51293"/>
    </source>
</evidence>
<feature type="region of interest" description="Disordered" evidence="10">
    <location>
        <begin position="910"/>
        <end position="949"/>
    </location>
</feature>
<dbReference type="FunFam" id="1.10.10.60:FF:000012">
    <property type="entry name" value="Metastasis-associated 1 family, member 3"/>
    <property type="match status" value="1"/>
</dbReference>
<feature type="compositionally biased region" description="Acidic residues" evidence="10">
    <location>
        <begin position="1567"/>
        <end position="1577"/>
    </location>
</feature>
<feature type="compositionally biased region" description="Acidic residues" evidence="10">
    <location>
        <begin position="559"/>
        <end position="576"/>
    </location>
</feature>
<evidence type="ECO:0000313" key="13">
    <source>
        <dbReference type="EMBL" id="TKR57975.1"/>
    </source>
</evidence>
<feature type="compositionally biased region" description="Polar residues" evidence="10">
    <location>
        <begin position="541"/>
        <end position="558"/>
    </location>
</feature>
<keyword evidence="5" id="KW-0863">Zinc-finger</keyword>
<evidence type="ECO:0000256" key="6">
    <source>
        <dbReference type="ARBA" id="ARBA00022833"/>
    </source>
</evidence>
<feature type="compositionally biased region" description="Pro residues" evidence="10">
    <location>
        <begin position="1421"/>
        <end position="1431"/>
    </location>
</feature>
<dbReference type="GO" id="GO:0006357">
    <property type="term" value="P:regulation of transcription by RNA polymerase II"/>
    <property type="evidence" value="ECO:0007669"/>
    <property type="project" value="TreeGrafter"/>
</dbReference>
<feature type="compositionally biased region" description="Low complexity" evidence="10">
    <location>
        <begin position="1195"/>
        <end position="1217"/>
    </location>
</feature>
<dbReference type="GO" id="GO:0005654">
    <property type="term" value="C:nucleoplasm"/>
    <property type="evidence" value="ECO:0007669"/>
    <property type="project" value="UniProtKB-ARBA"/>
</dbReference>
<evidence type="ECO:0000256" key="1">
    <source>
        <dbReference type="ARBA" id="ARBA00004123"/>
    </source>
</evidence>
<protein>
    <recommendedName>
        <fullName evidence="15">SANT domain-containing protein</fullName>
    </recommendedName>
</protein>
<feature type="region of interest" description="Disordered" evidence="10">
    <location>
        <begin position="832"/>
        <end position="866"/>
    </location>
</feature>
<dbReference type="GO" id="GO:0008270">
    <property type="term" value="F:zinc ion binding"/>
    <property type="evidence" value="ECO:0007669"/>
    <property type="project" value="UniProtKB-KW"/>
</dbReference>
<evidence type="ECO:0000256" key="5">
    <source>
        <dbReference type="ARBA" id="ARBA00022771"/>
    </source>
</evidence>
<feature type="region of interest" description="Disordered" evidence="10">
    <location>
        <begin position="1119"/>
        <end position="1257"/>
    </location>
</feature>
<reference evidence="13 14" key="1">
    <citation type="journal article" date="2015" name="Genome Biol.">
        <title>Comparative genomics of Steinernema reveals deeply conserved gene regulatory networks.</title>
        <authorList>
            <person name="Dillman A.R."/>
            <person name="Macchietto M."/>
            <person name="Porter C.F."/>
            <person name="Rogers A."/>
            <person name="Williams B."/>
            <person name="Antoshechkin I."/>
            <person name="Lee M.M."/>
            <person name="Goodwin Z."/>
            <person name="Lu X."/>
            <person name="Lewis E.E."/>
            <person name="Goodrich-Blair H."/>
            <person name="Stock S.P."/>
            <person name="Adams B.J."/>
            <person name="Sternberg P.W."/>
            <person name="Mortazavi A."/>
        </authorList>
    </citation>
    <scope>NUCLEOTIDE SEQUENCE [LARGE SCALE GENOMIC DNA]</scope>
    <source>
        <strain evidence="13 14">ALL</strain>
    </source>
</reference>
<feature type="region of interest" description="Disordered" evidence="10">
    <location>
        <begin position="189"/>
        <end position="212"/>
    </location>
</feature>
<dbReference type="STRING" id="34508.A0A4V5ZX04"/>
<feature type="region of interest" description="Disordered" evidence="10">
    <location>
        <begin position="1278"/>
        <end position="1478"/>
    </location>
</feature>
<evidence type="ECO:0000256" key="3">
    <source>
        <dbReference type="ARBA" id="ARBA00022491"/>
    </source>
</evidence>
<evidence type="ECO:0000256" key="8">
    <source>
        <dbReference type="ARBA" id="ARBA00023242"/>
    </source>
</evidence>
<feature type="compositionally biased region" description="Acidic residues" evidence="10">
    <location>
        <begin position="1515"/>
        <end position="1524"/>
    </location>
</feature>
<feature type="compositionally biased region" description="Basic and acidic residues" evidence="10">
    <location>
        <begin position="189"/>
        <end position="205"/>
    </location>
</feature>
<keyword evidence="8" id="KW-0539">Nucleus</keyword>
<evidence type="ECO:0000256" key="10">
    <source>
        <dbReference type="SAM" id="MobiDB-lite"/>
    </source>
</evidence>
<dbReference type="PANTHER" id="PTHR13992">
    <property type="entry name" value="NUCLEAR RECEPTOR CO-REPRESSOR RELATED NCOR"/>
    <property type="match status" value="1"/>
</dbReference>
<dbReference type="PANTHER" id="PTHR13992:SF39">
    <property type="entry name" value="SMRTER, ISOFORM G"/>
    <property type="match status" value="1"/>
</dbReference>
<evidence type="ECO:0000256" key="2">
    <source>
        <dbReference type="ARBA" id="ARBA00010097"/>
    </source>
</evidence>
<feature type="compositionally biased region" description="Low complexity" evidence="10">
    <location>
        <begin position="1401"/>
        <end position="1420"/>
    </location>
</feature>
<evidence type="ECO:0000256" key="4">
    <source>
        <dbReference type="ARBA" id="ARBA00022723"/>
    </source>
</evidence>
<dbReference type="SUPFAM" id="SSF46689">
    <property type="entry name" value="Homeodomain-like"/>
    <property type="match status" value="2"/>
</dbReference>
<dbReference type="InterPro" id="IPR051571">
    <property type="entry name" value="N-CoR_corepressor"/>
</dbReference>
<dbReference type="GO" id="GO:0003677">
    <property type="term" value="F:DNA binding"/>
    <property type="evidence" value="ECO:0007669"/>
    <property type="project" value="UniProtKB-KW"/>
</dbReference>
<feature type="domain" description="SANT" evidence="12">
    <location>
        <begin position="258"/>
        <end position="309"/>
    </location>
</feature>
<dbReference type="GO" id="GO:0032991">
    <property type="term" value="C:protein-containing complex"/>
    <property type="evidence" value="ECO:0007669"/>
    <property type="project" value="UniProtKB-ARBA"/>
</dbReference>
<comment type="caution">
    <text evidence="13">The sequence shown here is derived from an EMBL/GenBank/DDBJ whole genome shotgun (WGS) entry which is preliminary data.</text>
</comment>
<feature type="region of interest" description="Disordered" evidence="10">
    <location>
        <begin position="1497"/>
        <end position="1577"/>
    </location>
</feature>
<evidence type="ECO:0000313" key="14">
    <source>
        <dbReference type="Proteomes" id="UP000298663"/>
    </source>
</evidence>
<proteinExistence type="inferred from homology"/>
<comment type="subcellular location">
    <subcellularLocation>
        <location evidence="1">Nucleus</location>
    </subcellularLocation>
</comment>
<keyword evidence="9" id="KW-0175">Coiled coil</keyword>
<feature type="region of interest" description="Disordered" evidence="10">
    <location>
        <begin position="541"/>
        <end position="666"/>
    </location>
</feature>
<feature type="compositionally biased region" description="Basic and acidic residues" evidence="10">
    <location>
        <begin position="1368"/>
        <end position="1379"/>
    </location>
</feature>
<name>A0A4V5ZX04_STECR</name>
<dbReference type="InterPro" id="IPR017884">
    <property type="entry name" value="SANT_dom"/>
</dbReference>
<dbReference type="CDD" id="cd00167">
    <property type="entry name" value="SANT"/>
    <property type="match status" value="1"/>
</dbReference>
<dbReference type="Proteomes" id="UP000298663">
    <property type="component" value="Unassembled WGS sequence"/>
</dbReference>
<keyword evidence="4" id="KW-0479">Metal-binding</keyword>
<dbReference type="SMART" id="SM00717">
    <property type="entry name" value="SANT"/>
    <property type="match status" value="2"/>
</dbReference>
<feature type="compositionally biased region" description="Basic and acidic residues" evidence="10">
    <location>
        <begin position="834"/>
        <end position="843"/>
    </location>
</feature>
<feature type="compositionally biased region" description="Basic and acidic residues" evidence="10">
    <location>
        <begin position="1525"/>
        <end position="1544"/>
    </location>
</feature>
<feature type="compositionally biased region" description="Low complexity" evidence="10">
    <location>
        <begin position="1279"/>
        <end position="1300"/>
    </location>
</feature>
<keyword evidence="6" id="KW-0862">Zinc</keyword>
<dbReference type="EMBL" id="AZBU02000014">
    <property type="protein sequence ID" value="TKR57975.1"/>
    <property type="molecule type" value="Genomic_DNA"/>
</dbReference>
<keyword evidence="7" id="KW-0238">DNA-binding</keyword>
<gene>
    <name evidence="13" type="ORF">L596_030608</name>
</gene>
<sequence length="1577" mass="174106">MRISKLQEEMNQIQKEIEQARNQITTYSKRKDQAQKLIDNHAHHDLTSDVDEIEEDDSTLIDRIYTETKKKAAAAGSFLMKGNGRPLYLEPDDLESVHDILKKHKTFRIDLVKKIRKERAETDTALQNINAQYEVKRSDWLKKVDEWEKSQKKTYAQAESNPESIEDAFRNRDVKHREIFEKTFPDLKKKREEEERSGRTADRNSELLQPSDEDIKARTAAAIPPLLRPDAPEARLYFHNNNGISREPKEEHKARQEEFLNSWTEEEKQIFVDRLVHYGKNFAAVSLFLPNRSVADCVRYYYLTKQRAKYKTMFAKRRRKQAKQYRAPVMPRLEEIVVASAALNASIGKVYGGDSNELQCIACHSKIDSNNNPGRVLTRAAYEMFGIDPKEQNAADLRICNKCQAGVAKQKTSGRCPTVGCTPRKKAKGLRTMPPKWRAITIEQREQIAISLKFPVETLRICQTCFKKLSKKLDQIASEILDEVPARKRLQSWTQEESALLKSVVDQVGMGKWEIVSEKLGIERFNAEKCQEQFEHLMLTNNRVGPPSVSATAANSTGSDDEEDGASAVGDEEAMEEPMPQVNEDGAGEPMAGVEEDSKNGVLNDLPKPIPQDTPNLAVSKPEIDDRASPKSAFGNFGKATNGSNTPKSEPSTSEASNARGSITQGTPLQRIPAFGAFGASPFGAVDASAMQSQNPSLNAMAAGMGALDVRNLLTGQGANSENPATRNMLLQLLMSSPSLAASLGQKDMDPALLQQLAAAAHLYGPDKSRPSPLHNPQFLDNLVMQRLSQQTPQVNQLLQQQQQQQQQQARIREQQARDLLARDQAAKQQRLLMEQKQKHQQQEQHQQAQQQRLRDQQQKLREEEAQKLRSQNVALQLQQQLTDRAPNLMQLGPLMNNYISGRIHNLNPPVVQQPVGRSEDTAKHASKSPAPTSLASGGSSAPTTSGGLQEMRQKYHTITLELQQLQKDLHNTPKAQDPERYERLVNALKKKENDRGVCEHVLRSLEKTEENQLQQQFNDSIVATVAQAAMGQHPQIVSKGAMKEFPANLMYRPGVIAGAPPSTQPQDPRLGGTSVIGINRAPVPSIASTSLTTSEHQKSTTKGVMDYFNAVTRDKIIADELSRPDTTSPKAQSPGASTATSSAHPNRQQMQRKSGLATVCLPSVPPTSQHRQSLQPHHHHHHIQQQRRPTSPNTAAKFSGGASSSGHSSQPSTSTAGSGGAEPTSGSCATPITNHRHAQATGDPLGPTVSSGSSTAAQYLHKTPLHESHFVVEAPTTAPSVVEPPESVASSSNVSADASAEPKEGEERAKSLSPPPPFPRVSSESSLAEPIAVDECHEPDSTSTEAHIENEAVEIQAESPLDAQDQDLPKTQDLKPQEAPEAVVASSVELSAHDLERPTSISSASESSFDSDPLDNSLSIPPPPPPPPPLLLKMNGSEDSPELLEPSQKENLETIPLISDEKPLPPLEDDEKENQMQLKDLKDAVKEATVDMLTLFDLMEIHPPNNKPSREPQDQEDEENEQNEENHSEDSKDASETSEKALKGIEPLQELQVPTTPVEPSYDYETLSDDENSNPD</sequence>
<evidence type="ECO:0000256" key="9">
    <source>
        <dbReference type="SAM" id="Coils"/>
    </source>
</evidence>
<feature type="domain" description="Myb-like" evidence="11">
    <location>
        <begin position="492"/>
        <end position="538"/>
    </location>
</feature>
<feature type="compositionally biased region" description="Polar residues" evidence="10">
    <location>
        <begin position="1225"/>
        <end position="1234"/>
    </location>
</feature>
<keyword evidence="14" id="KW-1185">Reference proteome</keyword>
<dbReference type="OrthoDB" id="10258692at2759"/>
<feature type="compositionally biased region" description="Polar residues" evidence="10">
    <location>
        <begin position="639"/>
        <end position="666"/>
    </location>
</feature>
<evidence type="ECO:0008006" key="15">
    <source>
        <dbReference type="Google" id="ProtNLM"/>
    </source>
</evidence>
<evidence type="ECO:0000256" key="7">
    <source>
        <dbReference type="ARBA" id="ARBA00023125"/>
    </source>
</evidence>
<feature type="compositionally biased region" description="Low complexity" evidence="10">
    <location>
        <begin position="929"/>
        <end position="949"/>
    </location>
</feature>
<feature type="compositionally biased region" description="Basic and acidic residues" evidence="10">
    <location>
        <begin position="1301"/>
        <end position="1311"/>
    </location>
</feature>